<feature type="transmembrane region" description="Helical" evidence="6">
    <location>
        <begin position="366"/>
        <end position="389"/>
    </location>
</feature>
<comment type="subcellular location">
    <subcellularLocation>
        <location evidence="1">Membrane</location>
        <topology evidence="1">Multi-pass membrane protein</topology>
    </subcellularLocation>
</comment>
<dbReference type="InterPro" id="IPR001248">
    <property type="entry name" value="Pur-cyt_permease"/>
</dbReference>
<dbReference type="AlphaFoldDB" id="A0A177F0Z8"/>
<dbReference type="RefSeq" id="XP_022509949.1">
    <property type="nucleotide sequence ID" value="XM_022657800.1"/>
</dbReference>
<evidence type="ECO:0008006" key="9">
    <source>
        <dbReference type="Google" id="ProtNLM"/>
    </source>
</evidence>
<feature type="transmembrane region" description="Helical" evidence="6">
    <location>
        <begin position="164"/>
        <end position="186"/>
    </location>
</feature>
<protein>
    <recommendedName>
        <fullName evidence="9">Allantoin permease</fullName>
    </recommendedName>
</protein>
<feature type="transmembrane region" description="Helical" evidence="6">
    <location>
        <begin position="139"/>
        <end position="157"/>
    </location>
</feature>
<feature type="transmembrane region" description="Helical" evidence="6">
    <location>
        <begin position="262"/>
        <end position="282"/>
    </location>
</feature>
<sequence>MDTPVLDKPQITGINAFRPKNLLASFRIKKANFKRGIQSKENFKQYLRTPGSSADPTGSYSWINDDLLPTPPEARTWAWWNYFFFYFSLSMDNWTLGSVMIGCGLNWWQSILIVFFSQVVSSVAMAINSRSGEVYHVGYPIISRAVFGTWGAYYVVFARAVLAIVYYAIKLYIGSSFVVNMLTAVFGDSYRNLHNSIPESVGMSTAQFIAFFLYWLVHIPFTLLRPYQLRWVFTLKMCTVVPACFGLFIFCMANTKGNIGGGIPGAPASTSTSFAWFVVYAFNSGLGNTYKANIITNQPDFSRWARYKYASIWPQLLANPISVTLSASLGILATSAINHSWGLELWNPWDLLEAIMQRYDTSAVRFAVFVCATFWALLILGTNIAANMIPFGSDSTMLLPRYINMTRGQFLGLCLAWAVNPWQILRSATVFLNFLGGYIIFMASAVGIMVAEYFLLTKGNIFLQHLYDGKRTNPHYYYHRGWNVQAYIAYIVGVVIPFPGFCGSLGANVSETAMNIGHLGWCLSFVVSIAVYVPLCYVWPTKNQKMIKSMGLKFEETAAEEFNPADLPNYNLAVIHGREVLTSTAGPANSEEADIESTTEKDVGRQTVVVSASKME</sequence>
<keyword evidence="5 6" id="KW-0472">Membrane</keyword>
<comment type="similarity">
    <text evidence="2">Belongs to the purine-cytosine permease (2.A.39) family.</text>
</comment>
<feature type="transmembrane region" description="Helical" evidence="6">
    <location>
        <begin position="206"/>
        <end position="224"/>
    </location>
</feature>
<dbReference type="InterPro" id="IPR045225">
    <property type="entry name" value="Uracil/uridine/allantoin_perm"/>
</dbReference>
<keyword evidence="4 6" id="KW-1133">Transmembrane helix</keyword>
<dbReference type="OrthoDB" id="2018619at2759"/>
<dbReference type="GO" id="GO:0015205">
    <property type="term" value="F:nucleobase transmembrane transporter activity"/>
    <property type="evidence" value="ECO:0007669"/>
    <property type="project" value="TreeGrafter"/>
</dbReference>
<keyword evidence="8" id="KW-1185">Reference proteome</keyword>
<feature type="transmembrane region" description="Helical" evidence="6">
    <location>
        <begin position="518"/>
        <end position="540"/>
    </location>
</feature>
<dbReference type="PANTHER" id="PTHR30618:SF0">
    <property type="entry name" value="PURINE-URACIL PERMEASE NCS1"/>
    <property type="match status" value="1"/>
</dbReference>
<feature type="transmembrane region" description="Helical" evidence="6">
    <location>
        <begin position="435"/>
        <end position="456"/>
    </location>
</feature>
<reference evidence="7 8" key="1">
    <citation type="submission" date="2016-03" db="EMBL/GenBank/DDBJ databases">
        <title>Draft genome sequence of the Fonsecaea monophora CBS 269.37.</title>
        <authorList>
            <person name="Bombassaro A."/>
            <person name="Vinicius W.A."/>
            <person name="De Hoog S."/>
            <person name="Sun J."/>
            <person name="Souza E.M."/>
            <person name="Raittz R.T."/>
            <person name="Costa F."/>
            <person name="Leao A.C."/>
            <person name="Tadra-Sfeir M.Z."/>
            <person name="Baura V."/>
            <person name="Balsanelli E."/>
            <person name="Pedrosa F.O."/>
            <person name="Moreno L.F."/>
            <person name="Steffens M.B."/>
            <person name="Xi L."/>
            <person name="Bocca A.L."/>
            <person name="Felipe M.S."/>
            <person name="Teixeira M."/>
            <person name="Telles Filho F.Q."/>
            <person name="Azevedo C.M."/>
            <person name="Gomes R."/>
            <person name="Vicente V.A."/>
        </authorList>
    </citation>
    <scope>NUCLEOTIDE SEQUENCE [LARGE SCALE GENOMIC DNA]</scope>
    <source>
        <strain evidence="7 8">CBS 269.37</strain>
    </source>
</reference>
<dbReference type="PANTHER" id="PTHR30618">
    <property type="entry name" value="NCS1 FAMILY PURINE/PYRIMIDINE TRANSPORTER"/>
    <property type="match status" value="1"/>
</dbReference>
<feature type="transmembrane region" description="Helical" evidence="6">
    <location>
        <begin position="487"/>
        <end position="506"/>
    </location>
</feature>
<evidence type="ECO:0000313" key="8">
    <source>
        <dbReference type="Proteomes" id="UP000077002"/>
    </source>
</evidence>
<dbReference type="Pfam" id="PF02133">
    <property type="entry name" value="Transp_cyt_pur"/>
    <property type="match status" value="1"/>
</dbReference>
<dbReference type="Gene3D" id="1.10.4160.10">
    <property type="entry name" value="Hydantoin permease"/>
    <property type="match status" value="1"/>
</dbReference>
<evidence type="ECO:0000256" key="1">
    <source>
        <dbReference type="ARBA" id="ARBA00004141"/>
    </source>
</evidence>
<comment type="caution">
    <text evidence="7">The sequence shown here is derived from an EMBL/GenBank/DDBJ whole genome shotgun (WGS) entry which is preliminary data.</text>
</comment>
<gene>
    <name evidence="7" type="ORF">AYO21_07847</name>
</gene>
<accession>A0A177F0Z8</accession>
<feature type="transmembrane region" description="Helical" evidence="6">
    <location>
        <begin position="410"/>
        <end position="429"/>
    </location>
</feature>
<evidence type="ECO:0000256" key="2">
    <source>
        <dbReference type="ARBA" id="ARBA00008974"/>
    </source>
</evidence>
<dbReference type="EMBL" id="LVKK01000063">
    <property type="protein sequence ID" value="OAG37997.1"/>
    <property type="molecule type" value="Genomic_DNA"/>
</dbReference>
<proteinExistence type="inferred from homology"/>
<evidence type="ECO:0000256" key="6">
    <source>
        <dbReference type="SAM" id="Phobius"/>
    </source>
</evidence>
<organism evidence="7 8">
    <name type="scientific">Fonsecaea monophora</name>
    <dbReference type="NCBI Taxonomy" id="254056"/>
    <lineage>
        <taxon>Eukaryota</taxon>
        <taxon>Fungi</taxon>
        <taxon>Dikarya</taxon>
        <taxon>Ascomycota</taxon>
        <taxon>Pezizomycotina</taxon>
        <taxon>Eurotiomycetes</taxon>
        <taxon>Chaetothyriomycetidae</taxon>
        <taxon>Chaetothyriales</taxon>
        <taxon>Herpotrichiellaceae</taxon>
        <taxon>Fonsecaea</taxon>
    </lineage>
</organism>
<evidence type="ECO:0000256" key="5">
    <source>
        <dbReference type="ARBA" id="ARBA00023136"/>
    </source>
</evidence>
<evidence type="ECO:0000313" key="7">
    <source>
        <dbReference type="EMBL" id="OAG37997.1"/>
    </source>
</evidence>
<dbReference type="GeneID" id="34603000"/>
<evidence type="ECO:0000256" key="3">
    <source>
        <dbReference type="ARBA" id="ARBA00022692"/>
    </source>
</evidence>
<name>A0A177F0Z8_9EURO</name>
<dbReference type="GO" id="GO:0005886">
    <property type="term" value="C:plasma membrane"/>
    <property type="evidence" value="ECO:0007669"/>
    <property type="project" value="TreeGrafter"/>
</dbReference>
<feature type="transmembrane region" description="Helical" evidence="6">
    <location>
        <begin position="231"/>
        <end position="250"/>
    </location>
</feature>
<evidence type="ECO:0000256" key="4">
    <source>
        <dbReference type="ARBA" id="ARBA00022989"/>
    </source>
</evidence>
<dbReference type="Proteomes" id="UP000077002">
    <property type="component" value="Unassembled WGS sequence"/>
</dbReference>
<keyword evidence="3 6" id="KW-0812">Transmembrane</keyword>